<evidence type="ECO:0000313" key="2">
    <source>
        <dbReference type="EMBL" id="QDV23406.1"/>
    </source>
</evidence>
<protein>
    <recommendedName>
        <fullName evidence="4">Prepilin-type N-terminal cleavage/methylation domain-containing protein</fullName>
    </recommendedName>
</protein>
<accession>A0A518G480</accession>
<keyword evidence="1" id="KW-0812">Transmembrane</keyword>
<dbReference type="Proteomes" id="UP000318017">
    <property type="component" value="Chromosome"/>
</dbReference>
<feature type="transmembrane region" description="Helical" evidence="1">
    <location>
        <begin position="12"/>
        <end position="32"/>
    </location>
</feature>
<sequence length="43" mass="4720">MGWRAFALVESLLVIAILGVLVELLLPAVYAASQRCARHVLQQ</sequence>
<organism evidence="2 3">
    <name type="scientific">Aureliella helgolandensis</name>
    <dbReference type="NCBI Taxonomy" id="2527968"/>
    <lineage>
        <taxon>Bacteria</taxon>
        <taxon>Pseudomonadati</taxon>
        <taxon>Planctomycetota</taxon>
        <taxon>Planctomycetia</taxon>
        <taxon>Pirellulales</taxon>
        <taxon>Pirellulaceae</taxon>
        <taxon>Aureliella</taxon>
    </lineage>
</organism>
<evidence type="ECO:0008006" key="4">
    <source>
        <dbReference type="Google" id="ProtNLM"/>
    </source>
</evidence>
<dbReference type="EMBL" id="CP036298">
    <property type="protein sequence ID" value="QDV23406.1"/>
    <property type="molecule type" value="Genomic_DNA"/>
</dbReference>
<keyword evidence="3" id="KW-1185">Reference proteome</keyword>
<name>A0A518G480_9BACT</name>
<evidence type="ECO:0000313" key="3">
    <source>
        <dbReference type="Proteomes" id="UP000318017"/>
    </source>
</evidence>
<keyword evidence="1" id="KW-0472">Membrane</keyword>
<reference evidence="2 3" key="1">
    <citation type="submission" date="2019-02" db="EMBL/GenBank/DDBJ databases">
        <title>Deep-cultivation of Planctomycetes and their phenomic and genomic characterization uncovers novel biology.</title>
        <authorList>
            <person name="Wiegand S."/>
            <person name="Jogler M."/>
            <person name="Boedeker C."/>
            <person name="Pinto D."/>
            <person name="Vollmers J."/>
            <person name="Rivas-Marin E."/>
            <person name="Kohn T."/>
            <person name="Peeters S.H."/>
            <person name="Heuer A."/>
            <person name="Rast P."/>
            <person name="Oberbeckmann S."/>
            <person name="Bunk B."/>
            <person name="Jeske O."/>
            <person name="Meyerdierks A."/>
            <person name="Storesund J.E."/>
            <person name="Kallscheuer N."/>
            <person name="Luecker S."/>
            <person name="Lage O.M."/>
            <person name="Pohl T."/>
            <person name="Merkel B.J."/>
            <person name="Hornburger P."/>
            <person name="Mueller R.-W."/>
            <person name="Bruemmer F."/>
            <person name="Labrenz M."/>
            <person name="Spormann A.M."/>
            <person name="Op den Camp H."/>
            <person name="Overmann J."/>
            <person name="Amann R."/>
            <person name="Jetten M.S.M."/>
            <person name="Mascher T."/>
            <person name="Medema M.H."/>
            <person name="Devos D.P."/>
            <person name="Kaster A.-K."/>
            <person name="Ovreas L."/>
            <person name="Rohde M."/>
            <person name="Galperin M.Y."/>
            <person name="Jogler C."/>
        </authorList>
    </citation>
    <scope>NUCLEOTIDE SEQUENCE [LARGE SCALE GENOMIC DNA]</scope>
    <source>
        <strain evidence="2 3">Q31a</strain>
    </source>
</reference>
<dbReference type="AlphaFoldDB" id="A0A518G480"/>
<dbReference type="KEGG" id="ahel:Q31a_17040"/>
<evidence type="ECO:0000256" key="1">
    <source>
        <dbReference type="SAM" id="Phobius"/>
    </source>
</evidence>
<gene>
    <name evidence="2" type="ORF">Q31a_17040</name>
</gene>
<proteinExistence type="predicted"/>
<keyword evidence="1" id="KW-1133">Transmembrane helix</keyword>